<dbReference type="RefSeq" id="WP_088248999.1">
    <property type="nucleotide sequence ID" value="NZ_BNAM01000022.1"/>
</dbReference>
<evidence type="ECO:0000313" key="3">
    <source>
        <dbReference type="Proteomes" id="UP000197208"/>
    </source>
</evidence>
<accession>A0A246BJ58</accession>
<dbReference type="OrthoDB" id="71874at2"/>
<organism evidence="2 3">
    <name type="scientific">Deinococcus indicus</name>
    <dbReference type="NCBI Taxonomy" id="223556"/>
    <lineage>
        <taxon>Bacteria</taxon>
        <taxon>Thermotogati</taxon>
        <taxon>Deinococcota</taxon>
        <taxon>Deinococci</taxon>
        <taxon>Deinococcales</taxon>
        <taxon>Deinococcaceae</taxon>
        <taxon>Deinococcus</taxon>
    </lineage>
</organism>
<feature type="domain" description="ABM" evidence="1">
    <location>
        <begin position="15"/>
        <end position="63"/>
    </location>
</feature>
<dbReference type="Proteomes" id="UP000197208">
    <property type="component" value="Unassembled WGS sequence"/>
</dbReference>
<dbReference type="EMBL" id="NHMK01000018">
    <property type="protein sequence ID" value="OWL95335.1"/>
    <property type="molecule type" value="Genomic_DNA"/>
</dbReference>
<gene>
    <name evidence="2" type="ORF">CBQ26_12690</name>
</gene>
<dbReference type="Pfam" id="PF03992">
    <property type="entry name" value="ABM"/>
    <property type="match status" value="1"/>
</dbReference>
<protein>
    <recommendedName>
        <fullName evidence="1">ABM domain-containing protein</fullName>
    </recommendedName>
</protein>
<dbReference type="InterPro" id="IPR007138">
    <property type="entry name" value="ABM_dom"/>
</dbReference>
<dbReference type="SUPFAM" id="SSF54909">
    <property type="entry name" value="Dimeric alpha+beta barrel"/>
    <property type="match status" value="1"/>
</dbReference>
<reference evidence="2 3" key="1">
    <citation type="submission" date="2017-05" db="EMBL/GenBank/DDBJ databases">
        <title>De novo genome assembly of Deniococcus indicus strain DR1.</title>
        <authorList>
            <person name="Chauhan D."/>
            <person name="Yennamalli R.M."/>
            <person name="Priyadarshini R."/>
        </authorList>
    </citation>
    <scope>NUCLEOTIDE SEQUENCE [LARGE SCALE GENOMIC DNA]</scope>
    <source>
        <strain evidence="2 3">DR1</strain>
    </source>
</reference>
<proteinExistence type="predicted"/>
<evidence type="ECO:0000259" key="1">
    <source>
        <dbReference type="Pfam" id="PF03992"/>
    </source>
</evidence>
<comment type="caution">
    <text evidence="2">The sequence shown here is derived from an EMBL/GenBank/DDBJ whole genome shotgun (WGS) entry which is preliminary data.</text>
</comment>
<dbReference type="AlphaFoldDB" id="A0A246BJ58"/>
<name>A0A246BJ58_9DEIO</name>
<sequence length="84" mass="8733">MPAQDRVPAACVHYAEGKGEAARAALHAFLDALAGQAGFLGAELLLSAAQPELTLVASRWAGEAPPLPVPDGVRAWVFQVQASR</sequence>
<keyword evidence="3" id="KW-1185">Reference proteome</keyword>
<evidence type="ECO:0000313" key="2">
    <source>
        <dbReference type="EMBL" id="OWL95335.1"/>
    </source>
</evidence>
<dbReference type="InterPro" id="IPR011008">
    <property type="entry name" value="Dimeric_a/b-barrel"/>
</dbReference>